<comment type="catalytic activity">
    <reaction evidence="8">
        <text>a secondary alcohol + NAD(+) = a ketone + NADH + H(+)</text>
        <dbReference type="Rhea" id="RHEA:10740"/>
        <dbReference type="ChEBI" id="CHEBI:15378"/>
        <dbReference type="ChEBI" id="CHEBI:17087"/>
        <dbReference type="ChEBI" id="CHEBI:35681"/>
        <dbReference type="ChEBI" id="CHEBI:57540"/>
        <dbReference type="ChEBI" id="CHEBI:57945"/>
        <dbReference type="EC" id="1.1.1.1"/>
    </reaction>
</comment>
<organism evidence="12 13">
    <name type="scientific">Gordonia iterans</name>
    <dbReference type="NCBI Taxonomy" id="1004901"/>
    <lineage>
        <taxon>Bacteria</taxon>
        <taxon>Bacillati</taxon>
        <taxon>Actinomycetota</taxon>
        <taxon>Actinomycetes</taxon>
        <taxon>Mycobacteriales</taxon>
        <taxon>Gordoniaceae</taxon>
        <taxon>Gordonia</taxon>
    </lineage>
</organism>
<keyword evidence="7" id="KW-0520">NAD</keyword>
<comment type="cofactor">
    <cofactor evidence="1 10">
        <name>Zn(2+)</name>
        <dbReference type="ChEBI" id="CHEBI:29105"/>
    </cofactor>
</comment>
<evidence type="ECO:0000256" key="2">
    <source>
        <dbReference type="ARBA" id="ARBA00008072"/>
    </source>
</evidence>
<dbReference type="GO" id="GO:0004022">
    <property type="term" value="F:alcohol dehydrogenase (NAD+) activity"/>
    <property type="evidence" value="ECO:0007669"/>
    <property type="project" value="UniProtKB-EC"/>
</dbReference>
<dbReference type="RefSeq" id="WP_105941169.1">
    <property type="nucleotide sequence ID" value="NZ_CP027433.1"/>
</dbReference>
<evidence type="ECO:0000256" key="7">
    <source>
        <dbReference type="ARBA" id="ARBA00023027"/>
    </source>
</evidence>
<dbReference type="Gene3D" id="3.40.50.720">
    <property type="entry name" value="NAD(P)-binding Rossmann-like Domain"/>
    <property type="match status" value="1"/>
</dbReference>
<dbReference type="Pfam" id="PF08240">
    <property type="entry name" value="ADH_N"/>
    <property type="match status" value="1"/>
</dbReference>
<dbReference type="GO" id="GO:0008270">
    <property type="term" value="F:zinc ion binding"/>
    <property type="evidence" value="ECO:0007669"/>
    <property type="project" value="InterPro"/>
</dbReference>
<evidence type="ECO:0000313" key="12">
    <source>
        <dbReference type="EMBL" id="AVL99434.1"/>
    </source>
</evidence>
<dbReference type="SUPFAM" id="SSF50129">
    <property type="entry name" value="GroES-like"/>
    <property type="match status" value="2"/>
</dbReference>
<proteinExistence type="inferred from homology"/>
<dbReference type="GO" id="GO:0051903">
    <property type="term" value="F:S-(hydroxymethyl)glutathione dehydrogenase [NAD(P)+] activity"/>
    <property type="evidence" value="ECO:0007669"/>
    <property type="project" value="TreeGrafter"/>
</dbReference>
<keyword evidence="5 10" id="KW-0862">Zinc</keyword>
<dbReference type="EMBL" id="CP027433">
    <property type="protein sequence ID" value="AVL99434.1"/>
    <property type="molecule type" value="Genomic_DNA"/>
</dbReference>
<dbReference type="OrthoDB" id="334894at2"/>
<dbReference type="InterPro" id="IPR011032">
    <property type="entry name" value="GroES-like_sf"/>
</dbReference>
<evidence type="ECO:0000256" key="8">
    <source>
        <dbReference type="ARBA" id="ARBA00049164"/>
    </source>
</evidence>
<dbReference type="InterPro" id="IPR002328">
    <property type="entry name" value="ADH_Zn_CS"/>
</dbReference>
<dbReference type="InterPro" id="IPR020843">
    <property type="entry name" value="ER"/>
</dbReference>
<dbReference type="PANTHER" id="PTHR43880:SF12">
    <property type="entry name" value="ALCOHOL DEHYDROGENASE CLASS-3"/>
    <property type="match status" value="1"/>
</dbReference>
<dbReference type="Pfam" id="PF00107">
    <property type="entry name" value="ADH_zinc_N"/>
    <property type="match status" value="1"/>
</dbReference>
<dbReference type="AlphaFoldDB" id="A0A2S0KCM0"/>
<comment type="catalytic activity">
    <reaction evidence="9">
        <text>a primary alcohol + NAD(+) = an aldehyde + NADH + H(+)</text>
        <dbReference type="Rhea" id="RHEA:10736"/>
        <dbReference type="ChEBI" id="CHEBI:15378"/>
        <dbReference type="ChEBI" id="CHEBI:15734"/>
        <dbReference type="ChEBI" id="CHEBI:17478"/>
        <dbReference type="ChEBI" id="CHEBI:57540"/>
        <dbReference type="ChEBI" id="CHEBI:57945"/>
        <dbReference type="EC" id="1.1.1.1"/>
    </reaction>
</comment>
<evidence type="ECO:0000259" key="11">
    <source>
        <dbReference type="SMART" id="SM00829"/>
    </source>
</evidence>
<dbReference type="NCBIfam" id="TIGR03989">
    <property type="entry name" value="Rxyl_3153"/>
    <property type="match status" value="1"/>
</dbReference>
<keyword evidence="4 10" id="KW-0479">Metal-binding</keyword>
<dbReference type="SUPFAM" id="SSF51735">
    <property type="entry name" value="NAD(P)-binding Rossmann-fold domains"/>
    <property type="match status" value="1"/>
</dbReference>
<comment type="similarity">
    <text evidence="2 10">Belongs to the zinc-containing alcohol dehydrogenase family.</text>
</comment>
<dbReference type="InterPro" id="IPR036291">
    <property type="entry name" value="NAD(P)-bd_dom_sf"/>
</dbReference>
<name>A0A2S0KCM0_9ACTN</name>
<evidence type="ECO:0000256" key="3">
    <source>
        <dbReference type="ARBA" id="ARBA00013190"/>
    </source>
</evidence>
<feature type="domain" description="Enoyl reductase (ER)" evidence="11">
    <location>
        <begin position="10"/>
        <end position="370"/>
    </location>
</feature>
<dbReference type="GO" id="GO:0005829">
    <property type="term" value="C:cytosol"/>
    <property type="evidence" value="ECO:0007669"/>
    <property type="project" value="TreeGrafter"/>
</dbReference>
<keyword evidence="6" id="KW-0560">Oxidoreductase</keyword>
<evidence type="ECO:0000256" key="5">
    <source>
        <dbReference type="ARBA" id="ARBA00022833"/>
    </source>
</evidence>
<dbReference type="InterPro" id="IPR023921">
    <property type="entry name" value="ADH_Zn_actinomycetes"/>
</dbReference>
<dbReference type="EC" id="1.1.1.1" evidence="3"/>
<accession>A0A2S0KCM0</accession>
<dbReference type="PANTHER" id="PTHR43880">
    <property type="entry name" value="ALCOHOL DEHYDROGENASE"/>
    <property type="match status" value="1"/>
</dbReference>
<dbReference type="Gene3D" id="3.90.180.10">
    <property type="entry name" value="Medium-chain alcohol dehydrogenases, catalytic domain"/>
    <property type="match status" value="1"/>
</dbReference>
<dbReference type="InterPro" id="IPR013154">
    <property type="entry name" value="ADH-like_N"/>
</dbReference>
<dbReference type="GO" id="GO:0046294">
    <property type="term" value="P:formaldehyde catabolic process"/>
    <property type="evidence" value="ECO:0007669"/>
    <property type="project" value="TreeGrafter"/>
</dbReference>
<protein>
    <recommendedName>
        <fullName evidence="3">alcohol dehydrogenase</fullName>
        <ecNumber evidence="3">1.1.1.1</ecNumber>
    </recommendedName>
</protein>
<dbReference type="Proteomes" id="UP000239814">
    <property type="component" value="Chromosome"/>
</dbReference>
<dbReference type="CDD" id="cd08279">
    <property type="entry name" value="Zn_ADH_class_III"/>
    <property type="match status" value="1"/>
</dbReference>
<evidence type="ECO:0000256" key="1">
    <source>
        <dbReference type="ARBA" id="ARBA00001947"/>
    </source>
</evidence>
<evidence type="ECO:0000256" key="9">
    <source>
        <dbReference type="ARBA" id="ARBA00049243"/>
    </source>
</evidence>
<evidence type="ECO:0000313" key="13">
    <source>
        <dbReference type="Proteomes" id="UP000239814"/>
    </source>
</evidence>
<dbReference type="InterPro" id="IPR013149">
    <property type="entry name" value="ADH-like_C"/>
</dbReference>
<dbReference type="PROSITE" id="PS00059">
    <property type="entry name" value="ADH_ZINC"/>
    <property type="match status" value="1"/>
</dbReference>
<reference evidence="12 13" key="1">
    <citation type="submission" date="2018-03" db="EMBL/GenBank/DDBJ databases">
        <title>Characteristics and genome of n-alkane degrading marine bacteria Gordonia iterans isolated from crude oil contaminated in Tae-an, South Korea.</title>
        <authorList>
            <person name="Lee S.-S."/>
            <person name="Kim H."/>
        </authorList>
    </citation>
    <scope>NUCLEOTIDE SEQUENCE [LARGE SCALE GENOMIC DNA]</scope>
    <source>
        <strain evidence="12 13">Co17</strain>
    </source>
</reference>
<gene>
    <name evidence="12" type="ORF">C6V83_03200</name>
</gene>
<evidence type="ECO:0000256" key="4">
    <source>
        <dbReference type="ARBA" id="ARBA00022723"/>
    </source>
</evidence>
<sequence length="375" mass="39239">MKTKAAVLRGVNEEWKIEEVELGDPVAGEVQVKLVSSGLCHSDHHLRTGQSPAPLPIVGGHEGAGIVTKVGPGVTRFAEGDHVVTAFIPACGVCGPCSRGQQNICDEGAGLLTGLSIADKTHRITGADGTGYAQMCLLGTFSPYITVHEASLVKIEDDIPLKEAALLGCGVATGWGSATEIGGTKVGDTVVVVGIGGVGINSIQGAKAAGARYVVAVDPVKFKRDMAEKLGATHTFESMEEAAPVVGEITWGTMANTVVLTVGEMKGEYLAPALAMTGKGGQVVVVGMGDFQAMDVSMNLFELTLLQKRVQGAIFGGAGPRTQVPKLLNEYRAGQLNLADLVTQTYKLEEINKAYDDMLEGNNVRGMIVYDDADW</sequence>
<keyword evidence="13" id="KW-1185">Reference proteome</keyword>
<evidence type="ECO:0000256" key="10">
    <source>
        <dbReference type="RuleBase" id="RU361277"/>
    </source>
</evidence>
<dbReference type="SMART" id="SM00829">
    <property type="entry name" value="PKS_ER"/>
    <property type="match status" value="1"/>
</dbReference>
<dbReference type="KEGG" id="git:C6V83_03200"/>
<evidence type="ECO:0000256" key="6">
    <source>
        <dbReference type="ARBA" id="ARBA00023002"/>
    </source>
</evidence>